<evidence type="ECO:0000256" key="5">
    <source>
        <dbReference type="ARBA" id="ARBA00022801"/>
    </source>
</evidence>
<dbReference type="PANTHER" id="PTHR42693">
    <property type="entry name" value="ARYLSULFATASE FAMILY MEMBER"/>
    <property type="match status" value="1"/>
</dbReference>
<reference evidence="9 10" key="1">
    <citation type="submission" date="2016-12" db="EMBL/GenBank/DDBJ databases">
        <title>Study of bacterial adaptation to deep sea.</title>
        <authorList>
            <person name="Song J."/>
            <person name="Yoshizawa S."/>
            <person name="Kogure K."/>
        </authorList>
    </citation>
    <scope>NUCLEOTIDE SEQUENCE [LARGE SCALE GENOMIC DNA]</scope>
    <source>
        <strain evidence="9 10">SAORIC-165</strain>
    </source>
</reference>
<dbReference type="Gene3D" id="3.30.1120.10">
    <property type="match status" value="1"/>
</dbReference>
<comment type="caution">
    <text evidence="9">The sequence shown here is derived from an EMBL/GenBank/DDBJ whole genome shotgun (WGS) entry which is preliminary data.</text>
</comment>
<evidence type="ECO:0000256" key="3">
    <source>
        <dbReference type="ARBA" id="ARBA00022723"/>
    </source>
</evidence>
<evidence type="ECO:0000259" key="8">
    <source>
        <dbReference type="Pfam" id="PF00884"/>
    </source>
</evidence>
<dbReference type="InterPro" id="IPR000917">
    <property type="entry name" value="Sulfatase_N"/>
</dbReference>
<gene>
    <name evidence="9" type="ORF">BSZ32_08630</name>
</gene>
<organism evidence="9 10">
    <name type="scientific">Rubritalea profundi</name>
    <dbReference type="NCBI Taxonomy" id="1658618"/>
    <lineage>
        <taxon>Bacteria</taxon>
        <taxon>Pseudomonadati</taxon>
        <taxon>Verrucomicrobiota</taxon>
        <taxon>Verrucomicrobiia</taxon>
        <taxon>Verrucomicrobiales</taxon>
        <taxon>Rubritaleaceae</taxon>
        <taxon>Rubritalea</taxon>
    </lineage>
</organism>
<keyword evidence="5" id="KW-0378">Hydrolase</keyword>
<dbReference type="GO" id="GO:0004065">
    <property type="term" value="F:arylsulfatase activity"/>
    <property type="evidence" value="ECO:0007669"/>
    <property type="project" value="TreeGrafter"/>
</dbReference>
<sequence length="497" mass="53728">MRPRLWTLAAHAAVGALLTAGAATASERPNILLFLVDDMGLMDTSQPFLADKNGKLVKTALNTFYRTPAMESLANSGVVFSSFYANSVCSPSRVSILNGQNSARHHVTQWINPYKKNAGPADWNWKGLKPGDVTLPGLLRDAGYGTVFCGKAHLGPFESEGVDPTNLGFDVNIAGSAIGKPGSYYGEKNYGKGGTHPVLHLEQYHGTKTFLTEALTLEVNKAIDKVHAAKKPFFVEMSHYALHAPFHSDPRFSDNYRDSGKSAKAQAYATLVEGMDKSLQDILAHLNKIGEAENTLVIFVGDNGSDAPLGGTHAVASSAPLRGKKATHYEGGMRVPFIVSWAKPSASSQLQKQFPINPGVVTADFGSICDIMPTALSAAGVKIPANHVVDGIDLSGYLKNHSGEKQQTFLMHFPHKHRSSNFTVYRDGDWKVIYHYDKPEGKRIELFNLVIDPYESDNLAAKDPAKAKTLLGKMKAALDDAGAQYMTPEAKAQLSGD</sequence>
<keyword evidence="3" id="KW-0479">Metal-binding</keyword>
<keyword evidence="4 7" id="KW-0732">Signal</keyword>
<dbReference type="AlphaFoldDB" id="A0A2S7U0N3"/>
<accession>A0A2S7U0N3</accession>
<name>A0A2S7U0N3_9BACT</name>
<dbReference type="InterPro" id="IPR050738">
    <property type="entry name" value="Sulfatase"/>
</dbReference>
<comment type="cofactor">
    <cofactor evidence="1">
        <name>Ca(2+)</name>
        <dbReference type="ChEBI" id="CHEBI:29108"/>
    </cofactor>
</comment>
<evidence type="ECO:0000313" key="9">
    <source>
        <dbReference type="EMBL" id="PQJ28569.1"/>
    </source>
</evidence>
<dbReference type="RefSeq" id="WP_165788744.1">
    <property type="nucleotide sequence ID" value="NZ_MQWA01000001.1"/>
</dbReference>
<dbReference type="SUPFAM" id="SSF53649">
    <property type="entry name" value="Alkaline phosphatase-like"/>
    <property type="match status" value="1"/>
</dbReference>
<evidence type="ECO:0000256" key="6">
    <source>
        <dbReference type="ARBA" id="ARBA00022837"/>
    </source>
</evidence>
<evidence type="ECO:0000256" key="1">
    <source>
        <dbReference type="ARBA" id="ARBA00001913"/>
    </source>
</evidence>
<dbReference type="InterPro" id="IPR017850">
    <property type="entry name" value="Alkaline_phosphatase_core_sf"/>
</dbReference>
<feature type="chain" id="PRO_5015572709" description="Sulfatase N-terminal domain-containing protein" evidence="7">
    <location>
        <begin position="26"/>
        <end position="497"/>
    </location>
</feature>
<evidence type="ECO:0000256" key="4">
    <source>
        <dbReference type="ARBA" id="ARBA00022729"/>
    </source>
</evidence>
<evidence type="ECO:0000313" key="10">
    <source>
        <dbReference type="Proteomes" id="UP000239907"/>
    </source>
</evidence>
<proteinExistence type="inferred from homology"/>
<dbReference type="Gene3D" id="3.40.720.10">
    <property type="entry name" value="Alkaline Phosphatase, subunit A"/>
    <property type="match status" value="1"/>
</dbReference>
<dbReference type="EMBL" id="MQWA01000001">
    <property type="protein sequence ID" value="PQJ28569.1"/>
    <property type="molecule type" value="Genomic_DNA"/>
</dbReference>
<dbReference type="Proteomes" id="UP000239907">
    <property type="component" value="Unassembled WGS sequence"/>
</dbReference>
<feature type="signal peptide" evidence="7">
    <location>
        <begin position="1"/>
        <end position="25"/>
    </location>
</feature>
<feature type="domain" description="Sulfatase N-terminal" evidence="8">
    <location>
        <begin position="29"/>
        <end position="381"/>
    </location>
</feature>
<evidence type="ECO:0000256" key="2">
    <source>
        <dbReference type="ARBA" id="ARBA00008779"/>
    </source>
</evidence>
<dbReference type="PANTHER" id="PTHR42693:SF42">
    <property type="entry name" value="ARYLSULFATASE G"/>
    <property type="match status" value="1"/>
</dbReference>
<evidence type="ECO:0000256" key="7">
    <source>
        <dbReference type="SAM" id="SignalP"/>
    </source>
</evidence>
<dbReference type="GO" id="GO:0046872">
    <property type="term" value="F:metal ion binding"/>
    <property type="evidence" value="ECO:0007669"/>
    <property type="project" value="UniProtKB-KW"/>
</dbReference>
<comment type="similarity">
    <text evidence="2">Belongs to the sulfatase family.</text>
</comment>
<dbReference type="Pfam" id="PF00884">
    <property type="entry name" value="Sulfatase"/>
    <property type="match status" value="1"/>
</dbReference>
<protein>
    <recommendedName>
        <fullName evidence="8">Sulfatase N-terminal domain-containing protein</fullName>
    </recommendedName>
</protein>
<keyword evidence="10" id="KW-1185">Reference proteome</keyword>
<keyword evidence="6" id="KW-0106">Calcium</keyword>